<dbReference type="SUPFAM" id="SSF48452">
    <property type="entry name" value="TPR-like"/>
    <property type="match status" value="1"/>
</dbReference>
<protein>
    <submittedName>
        <fullName evidence="7">Starch-binding protein, SusD-like family</fullName>
    </submittedName>
</protein>
<proteinExistence type="inferred from homology"/>
<keyword evidence="5" id="KW-0998">Cell outer membrane</keyword>
<dbReference type="PROSITE" id="PS51257">
    <property type="entry name" value="PROKAR_LIPOPROTEIN"/>
    <property type="match status" value="1"/>
</dbReference>
<dbReference type="RefSeq" id="WP_021588956.1">
    <property type="nucleotide sequence ID" value="NZ_AWEY01000008.1"/>
</dbReference>
<organism evidence="7 8">
    <name type="scientific">Segatella baroniae F0067</name>
    <dbReference type="NCBI Taxonomy" id="1115809"/>
    <lineage>
        <taxon>Bacteria</taxon>
        <taxon>Pseudomonadati</taxon>
        <taxon>Bacteroidota</taxon>
        <taxon>Bacteroidia</taxon>
        <taxon>Bacteroidales</taxon>
        <taxon>Prevotellaceae</taxon>
        <taxon>Segatella</taxon>
    </lineage>
</organism>
<keyword evidence="8" id="KW-1185">Reference proteome</keyword>
<evidence type="ECO:0000259" key="6">
    <source>
        <dbReference type="Pfam" id="PF07980"/>
    </source>
</evidence>
<name>U2QM03_9BACT</name>
<dbReference type="EMBL" id="AWEY01000008">
    <property type="protein sequence ID" value="ERK39827.1"/>
    <property type="molecule type" value="Genomic_DNA"/>
</dbReference>
<feature type="domain" description="RagB/SusD" evidence="6">
    <location>
        <begin position="338"/>
        <end position="452"/>
    </location>
</feature>
<keyword evidence="4" id="KW-0472">Membrane</keyword>
<accession>U2QM03</accession>
<comment type="subcellular location">
    <subcellularLocation>
        <location evidence="1">Cell outer membrane</location>
    </subcellularLocation>
</comment>
<dbReference type="InterPro" id="IPR011990">
    <property type="entry name" value="TPR-like_helical_dom_sf"/>
</dbReference>
<evidence type="ECO:0000256" key="2">
    <source>
        <dbReference type="ARBA" id="ARBA00006275"/>
    </source>
</evidence>
<dbReference type="AlphaFoldDB" id="U2QM03"/>
<evidence type="ECO:0000256" key="4">
    <source>
        <dbReference type="ARBA" id="ARBA00023136"/>
    </source>
</evidence>
<dbReference type="GO" id="GO:0009279">
    <property type="term" value="C:cell outer membrane"/>
    <property type="evidence" value="ECO:0007669"/>
    <property type="project" value="UniProtKB-SubCell"/>
</dbReference>
<sequence length="463" mass="51196">MKKCSLLLIIPLLLVGCSDYFDRKSDDSSIPASRFFGNEGAFLSALTDVYTQLRSDNLFGGTLTLTMMDFLSGELQPLGDLGKAASQHDFADKTLQRQLDSMVSAAYRAVASCNLIIQEAEHTDVVFFNSSQKNMILGECHALRAALQFDLLRLFGPSPQDDGSFSGMPYMTVFGQKDVPLLTKAQLLQAMQADLAKAEQLLATTDPILQPTNPTTVVVGRVDRRLRTLQMNYFAVKALQARLALWSGDYEHARACADKVFAHQRDVADRYQLFHYVAPGKYASDYEFSREFIFGISTQPKGFPLLSDSLQKAGLKVTDRLRTIYPQAADIRYRAWFKASADGYALTKFGSETLLSGYVYSQTGGETGLPAAIPYIKLGEVALIAAESSAHLGRLEEAADYLKTLQSNKNVDEAAQLQAGGGLTKEALLQLIYTEYERELLGEGQLYYLYKRLGKVGSPRLPR</sequence>
<dbReference type="InterPro" id="IPR012944">
    <property type="entry name" value="SusD_RagB_dom"/>
</dbReference>
<comment type="caution">
    <text evidence="7">The sequence shown here is derived from an EMBL/GenBank/DDBJ whole genome shotgun (WGS) entry which is preliminary data.</text>
</comment>
<dbReference type="Pfam" id="PF07980">
    <property type="entry name" value="SusD_RagB"/>
    <property type="match status" value="1"/>
</dbReference>
<evidence type="ECO:0000313" key="8">
    <source>
        <dbReference type="Proteomes" id="UP000016648"/>
    </source>
</evidence>
<dbReference type="Gene3D" id="1.25.40.390">
    <property type="match status" value="1"/>
</dbReference>
<dbReference type="PATRIC" id="fig|1115809.3.peg.654"/>
<comment type="similarity">
    <text evidence="2">Belongs to the SusD family.</text>
</comment>
<evidence type="ECO:0000256" key="5">
    <source>
        <dbReference type="ARBA" id="ARBA00023237"/>
    </source>
</evidence>
<gene>
    <name evidence="7" type="ORF">HMPREF9135_0179</name>
</gene>
<reference evidence="7 8" key="1">
    <citation type="submission" date="2013-08" db="EMBL/GenBank/DDBJ databases">
        <authorList>
            <person name="Durkin A.S."/>
            <person name="Haft D.R."/>
            <person name="McCorrison J."/>
            <person name="Torralba M."/>
            <person name="Gillis M."/>
            <person name="Haft D.H."/>
            <person name="Methe B."/>
            <person name="Sutton G."/>
            <person name="Nelson K.E."/>
        </authorList>
    </citation>
    <scope>NUCLEOTIDE SEQUENCE [LARGE SCALE GENOMIC DNA]</scope>
    <source>
        <strain evidence="7 8">F0067</strain>
    </source>
</reference>
<keyword evidence="3" id="KW-0732">Signal</keyword>
<evidence type="ECO:0000256" key="3">
    <source>
        <dbReference type="ARBA" id="ARBA00022729"/>
    </source>
</evidence>
<evidence type="ECO:0000313" key="7">
    <source>
        <dbReference type="EMBL" id="ERK39827.1"/>
    </source>
</evidence>
<evidence type="ECO:0000256" key="1">
    <source>
        <dbReference type="ARBA" id="ARBA00004442"/>
    </source>
</evidence>
<dbReference type="Proteomes" id="UP000016648">
    <property type="component" value="Unassembled WGS sequence"/>
</dbReference>